<reference evidence="2 3" key="1">
    <citation type="submission" date="2024-01" db="EMBL/GenBank/DDBJ databases">
        <title>The genomes of 5 underutilized Papilionoideae crops provide insights into root nodulation and disease resistanc.</title>
        <authorList>
            <person name="Jiang F."/>
        </authorList>
    </citation>
    <scope>NUCLEOTIDE SEQUENCE [LARGE SCALE GENOMIC DNA]</scope>
    <source>
        <strain evidence="2">LVBAO_FW01</strain>
        <tissue evidence="2">Leaves</tissue>
    </source>
</reference>
<protein>
    <submittedName>
        <fullName evidence="2">Uncharacterized protein</fullName>
    </submittedName>
</protein>
<keyword evidence="1" id="KW-0812">Transmembrane</keyword>
<dbReference type="Proteomes" id="UP001367508">
    <property type="component" value="Unassembled WGS sequence"/>
</dbReference>
<keyword evidence="1" id="KW-0472">Membrane</keyword>
<name>A0AAN9LPI4_CANGL</name>
<keyword evidence="3" id="KW-1185">Reference proteome</keyword>
<dbReference type="EMBL" id="JAYMYQ010000004">
    <property type="protein sequence ID" value="KAK7337193.1"/>
    <property type="molecule type" value="Genomic_DNA"/>
</dbReference>
<keyword evidence="1" id="KW-1133">Transmembrane helix</keyword>
<evidence type="ECO:0000313" key="2">
    <source>
        <dbReference type="EMBL" id="KAK7337193.1"/>
    </source>
</evidence>
<proteinExistence type="predicted"/>
<sequence length="97" mass="11186">MNSSNMTEGLLCNSVRTWERVKKFPAKENQTQGVGETYCQRRIFDQRYEASMFYLFIYGPSCLGFGFEFIVVQVMSKSTGLEWALERAVSHNGVRVK</sequence>
<organism evidence="2 3">
    <name type="scientific">Canavalia gladiata</name>
    <name type="common">Sword bean</name>
    <name type="synonym">Dolichos gladiatus</name>
    <dbReference type="NCBI Taxonomy" id="3824"/>
    <lineage>
        <taxon>Eukaryota</taxon>
        <taxon>Viridiplantae</taxon>
        <taxon>Streptophyta</taxon>
        <taxon>Embryophyta</taxon>
        <taxon>Tracheophyta</taxon>
        <taxon>Spermatophyta</taxon>
        <taxon>Magnoliopsida</taxon>
        <taxon>eudicotyledons</taxon>
        <taxon>Gunneridae</taxon>
        <taxon>Pentapetalae</taxon>
        <taxon>rosids</taxon>
        <taxon>fabids</taxon>
        <taxon>Fabales</taxon>
        <taxon>Fabaceae</taxon>
        <taxon>Papilionoideae</taxon>
        <taxon>50 kb inversion clade</taxon>
        <taxon>NPAAA clade</taxon>
        <taxon>indigoferoid/millettioid clade</taxon>
        <taxon>Phaseoleae</taxon>
        <taxon>Canavalia</taxon>
    </lineage>
</organism>
<accession>A0AAN9LPI4</accession>
<comment type="caution">
    <text evidence="2">The sequence shown here is derived from an EMBL/GenBank/DDBJ whole genome shotgun (WGS) entry which is preliminary data.</text>
</comment>
<gene>
    <name evidence="2" type="ORF">VNO77_17755</name>
</gene>
<evidence type="ECO:0000313" key="3">
    <source>
        <dbReference type="Proteomes" id="UP001367508"/>
    </source>
</evidence>
<feature type="transmembrane region" description="Helical" evidence="1">
    <location>
        <begin position="52"/>
        <end position="75"/>
    </location>
</feature>
<evidence type="ECO:0000256" key="1">
    <source>
        <dbReference type="SAM" id="Phobius"/>
    </source>
</evidence>
<dbReference type="AlphaFoldDB" id="A0AAN9LPI4"/>